<gene>
    <name evidence="6" type="ORF">XD40_0462</name>
</gene>
<comment type="cofactor">
    <cofactor evidence="1">
        <name>FAD</name>
        <dbReference type="ChEBI" id="CHEBI:57692"/>
    </cofactor>
</comment>
<protein>
    <submittedName>
        <fullName evidence="6">D-lactate dehydrogenase, cytochrome-type (Dld)</fullName>
    </submittedName>
</protein>
<feature type="domain" description="FAD-binding PCMH-type" evidence="5">
    <location>
        <begin position="29"/>
        <end position="209"/>
    </location>
</feature>
<dbReference type="Gene3D" id="1.10.45.10">
    <property type="entry name" value="Vanillyl-alcohol Oxidase, Chain A, domain 4"/>
    <property type="match status" value="1"/>
</dbReference>
<dbReference type="InterPro" id="IPR016171">
    <property type="entry name" value="Vanillyl_alc_oxidase_C-sub2"/>
</dbReference>
<evidence type="ECO:0000256" key="3">
    <source>
        <dbReference type="ARBA" id="ARBA00022827"/>
    </source>
</evidence>
<dbReference type="InterPro" id="IPR036318">
    <property type="entry name" value="FAD-bd_PCMH-like_sf"/>
</dbReference>
<comment type="caution">
    <text evidence="6">The sequence shown here is derived from an EMBL/GenBank/DDBJ whole genome shotgun (WGS) entry which is preliminary data.</text>
</comment>
<dbReference type="InterPro" id="IPR016164">
    <property type="entry name" value="FAD-linked_Oxase-like_C"/>
</dbReference>
<dbReference type="Pfam" id="PF02913">
    <property type="entry name" value="FAD-oxidase_C"/>
    <property type="match status" value="1"/>
</dbReference>
<dbReference type="PANTHER" id="PTHR42934:SF2">
    <property type="entry name" value="GLYCOLATE OXIDASE SUBUNIT GLCD"/>
    <property type="match status" value="1"/>
</dbReference>
<dbReference type="PATRIC" id="fig|2234.6.peg.402"/>
<dbReference type="InterPro" id="IPR004113">
    <property type="entry name" value="FAD-bd_oxidored_4_C"/>
</dbReference>
<accession>A0A101DF17</accession>
<keyword evidence="3" id="KW-0274">FAD</keyword>
<dbReference type="Gene3D" id="3.30.70.2740">
    <property type="match status" value="1"/>
</dbReference>
<evidence type="ECO:0000256" key="1">
    <source>
        <dbReference type="ARBA" id="ARBA00001974"/>
    </source>
</evidence>
<sequence>MSWIDELSKIVEVFPPSDAYRFDETPPLVAPRPAENFVVVKPSNSEEVSAILKFANERSIPVFTRGGGTGLSGGAVPTEEGIVLSTEKMTELEVDADNRVAICGAGVTLKQLDDAAFRHGLSFPPHPGAETATVGGMIATNAGGVRALKYGTMRNYVLSLEAVLADGRIINAGGKTIKNSSGYSLLHLFVGSEGTLAAITKATIRLFPQMRDMTVLGIPFPTMEDAMNCVVEVARKMLPMALEFMEKRAVEIGEKVSGERWVSREGEAHLLMVFESFDEAEEAAKIAQSLGAIDVYAATTKKDQDRLLKVRGMIYEGLRKEVIEVLDACVPPAKIAEYWRRSNELAEEYGIELITYGHAGDGNVHQHPLVYEGWEKSYFEFRKSLLSLAVSLGGVISGEHGIGAVKLSELEELFPEQFELMRQIKLLFDPKNILNPGKVVRKL</sequence>
<dbReference type="InterPro" id="IPR016169">
    <property type="entry name" value="FAD-bd_PCMH_sub2"/>
</dbReference>
<dbReference type="SMR" id="A0A101DF17"/>
<dbReference type="InterPro" id="IPR051914">
    <property type="entry name" value="FAD-linked_OxidoTrans_Type4"/>
</dbReference>
<dbReference type="AlphaFoldDB" id="A0A101DF17"/>
<evidence type="ECO:0000256" key="2">
    <source>
        <dbReference type="ARBA" id="ARBA00022630"/>
    </source>
</evidence>
<dbReference type="EMBL" id="LGEQ01000005">
    <property type="protein sequence ID" value="KUJ94368.1"/>
    <property type="molecule type" value="Genomic_DNA"/>
</dbReference>
<dbReference type="GO" id="GO:0016491">
    <property type="term" value="F:oxidoreductase activity"/>
    <property type="evidence" value="ECO:0007669"/>
    <property type="project" value="UniProtKB-KW"/>
</dbReference>
<dbReference type="Gene3D" id="3.30.465.10">
    <property type="match status" value="1"/>
</dbReference>
<reference evidence="7" key="1">
    <citation type="journal article" date="2015" name="MBio">
        <title>Genome-Resolved Metagenomic Analysis Reveals Roles for Candidate Phyla and Other Microbial Community Members in Biogeochemical Transformations in Oil Reservoirs.</title>
        <authorList>
            <person name="Hu P."/>
            <person name="Tom L."/>
            <person name="Singh A."/>
            <person name="Thomas B.C."/>
            <person name="Baker B.J."/>
            <person name="Piceno Y.M."/>
            <person name="Andersen G.L."/>
            <person name="Banfield J.F."/>
        </authorList>
    </citation>
    <scope>NUCLEOTIDE SEQUENCE [LARGE SCALE GENOMIC DNA]</scope>
</reference>
<proteinExistence type="predicted"/>
<dbReference type="FunFam" id="1.10.45.10:FF:000001">
    <property type="entry name" value="D-lactate dehydrogenase mitochondrial"/>
    <property type="match status" value="1"/>
</dbReference>
<dbReference type="GO" id="GO:0071949">
    <property type="term" value="F:FAD binding"/>
    <property type="evidence" value="ECO:0007669"/>
    <property type="project" value="InterPro"/>
</dbReference>
<dbReference type="Pfam" id="PF01565">
    <property type="entry name" value="FAD_binding_4"/>
    <property type="match status" value="1"/>
</dbReference>
<name>A0A101DF17_ARCFL</name>
<keyword evidence="2" id="KW-0285">Flavoprotein</keyword>
<dbReference type="PROSITE" id="PS51387">
    <property type="entry name" value="FAD_PCMH"/>
    <property type="match status" value="1"/>
</dbReference>
<evidence type="ECO:0000313" key="7">
    <source>
        <dbReference type="Proteomes" id="UP000054307"/>
    </source>
</evidence>
<evidence type="ECO:0000313" key="6">
    <source>
        <dbReference type="EMBL" id="KUJ94368.1"/>
    </source>
</evidence>
<dbReference type="SUPFAM" id="SSF55103">
    <property type="entry name" value="FAD-linked oxidases, C-terminal domain"/>
    <property type="match status" value="1"/>
</dbReference>
<dbReference type="InterPro" id="IPR006094">
    <property type="entry name" value="Oxid_FAD_bind_N"/>
</dbReference>
<dbReference type="Proteomes" id="UP000054307">
    <property type="component" value="Unassembled WGS sequence"/>
</dbReference>
<keyword evidence="4" id="KW-0560">Oxidoreductase</keyword>
<dbReference type="SUPFAM" id="SSF56176">
    <property type="entry name" value="FAD-binding/transporter-associated domain-like"/>
    <property type="match status" value="1"/>
</dbReference>
<evidence type="ECO:0000256" key="4">
    <source>
        <dbReference type="ARBA" id="ARBA00023002"/>
    </source>
</evidence>
<dbReference type="InterPro" id="IPR016166">
    <property type="entry name" value="FAD-bd_PCMH"/>
</dbReference>
<dbReference type="PANTHER" id="PTHR42934">
    <property type="entry name" value="GLYCOLATE OXIDASE SUBUNIT GLCD"/>
    <property type="match status" value="1"/>
</dbReference>
<organism evidence="6 7">
    <name type="scientific">Archaeoglobus fulgidus</name>
    <dbReference type="NCBI Taxonomy" id="2234"/>
    <lineage>
        <taxon>Archaea</taxon>
        <taxon>Methanobacteriati</taxon>
        <taxon>Methanobacteriota</taxon>
        <taxon>Archaeoglobi</taxon>
        <taxon>Archaeoglobales</taxon>
        <taxon>Archaeoglobaceae</taxon>
        <taxon>Archaeoglobus</taxon>
    </lineage>
</organism>
<evidence type="ECO:0000259" key="5">
    <source>
        <dbReference type="PROSITE" id="PS51387"/>
    </source>
</evidence>